<comment type="caution">
    <text evidence="2">The sequence shown here is derived from an EMBL/GenBank/DDBJ whole genome shotgun (WGS) entry which is preliminary data.</text>
</comment>
<name>A0AA86PBB7_9EUKA</name>
<feature type="transmembrane region" description="Helical" evidence="1">
    <location>
        <begin position="34"/>
        <end position="53"/>
    </location>
</feature>
<organism evidence="2">
    <name type="scientific">Hexamita inflata</name>
    <dbReference type="NCBI Taxonomy" id="28002"/>
    <lineage>
        <taxon>Eukaryota</taxon>
        <taxon>Metamonada</taxon>
        <taxon>Diplomonadida</taxon>
        <taxon>Hexamitidae</taxon>
        <taxon>Hexamitinae</taxon>
        <taxon>Hexamita</taxon>
    </lineage>
</organism>
<feature type="transmembrane region" description="Helical" evidence="1">
    <location>
        <begin position="73"/>
        <end position="96"/>
    </location>
</feature>
<proteinExistence type="predicted"/>
<feature type="transmembrane region" description="Helical" evidence="1">
    <location>
        <begin position="204"/>
        <end position="223"/>
    </location>
</feature>
<keyword evidence="1" id="KW-1133">Transmembrane helix</keyword>
<evidence type="ECO:0000313" key="3">
    <source>
        <dbReference type="EMBL" id="CAL6052249.1"/>
    </source>
</evidence>
<evidence type="ECO:0000313" key="2">
    <source>
        <dbReference type="EMBL" id="CAI9935759.1"/>
    </source>
</evidence>
<feature type="transmembrane region" description="Helical" evidence="1">
    <location>
        <begin position="174"/>
        <end position="192"/>
    </location>
</feature>
<reference evidence="2" key="1">
    <citation type="submission" date="2023-06" db="EMBL/GenBank/DDBJ databases">
        <authorList>
            <person name="Kurt Z."/>
        </authorList>
    </citation>
    <scope>NUCLEOTIDE SEQUENCE</scope>
</reference>
<feature type="transmembrane region" description="Helical" evidence="1">
    <location>
        <begin position="147"/>
        <end position="167"/>
    </location>
</feature>
<dbReference type="EMBL" id="CATOUU010000623">
    <property type="protein sequence ID" value="CAI9935759.1"/>
    <property type="molecule type" value="Genomic_DNA"/>
</dbReference>
<accession>A0AA86PBB7</accession>
<keyword evidence="1" id="KW-0472">Membrane</keyword>
<gene>
    <name evidence="2" type="ORF">HINF_LOCUS23404</name>
    <name evidence="3" type="ORF">HINF_LOCUS44758</name>
</gene>
<keyword evidence="1" id="KW-0812">Transmembrane</keyword>
<feature type="transmembrane region" description="Helical" evidence="1">
    <location>
        <begin position="254"/>
        <end position="273"/>
    </location>
</feature>
<evidence type="ECO:0000256" key="1">
    <source>
        <dbReference type="SAM" id="Phobius"/>
    </source>
</evidence>
<sequence>MEKSESQDKSQDTNDKPRHFQTGIFPIRAYNHHVVLFLSLVGAIICVFCATFIEYHLVQAKDKSDSKRILDVILFAVSAGIFLFSSITRVITNSTIITTSKKAKHVPVIGKLSTLRFLVKVEPSLMFLEIIALNLGHFVQSGQTNQIMITSCVSVAIVAITVFIMCFQIPHIPILFTVSLFVFITSIANILIERINGGLDDSLMIASYIVLIVSTFLNLLQNIGPKYDIKTKRLSLAAELMKKKKLGIKDGSQLFLSASLILFYVQCFIKMNITLFK</sequence>
<dbReference type="Proteomes" id="UP001642409">
    <property type="component" value="Unassembled WGS sequence"/>
</dbReference>
<reference evidence="3 4" key="2">
    <citation type="submission" date="2024-07" db="EMBL/GenBank/DDBJ databases">
        <authorList>
            <person name="Akdeniz Z."/>
        </authorList>
    </citation>
    <scope>NUCLEOTIDE SEQUENCE [LARGE SCALE GENOMIC DNA]</scope>
</reference>
<dbReference type="AlphaFoldDB" id="A0AA86PBB7"/>
<protein>
    <submittedName>
        <fullName evidence="3">Hypothetical_protein</fullName>
    </submittedName>
</protein>
<keyword evidence="4" id="KW-1185">Reference proteome</keyword>
<evidence type="ECO:0000313" key="4">
    <source>
        <dbReference type="Proteomes" id="UP001642409"/>
    </source>
</evidence>
<dbReference type="EMBL" id="CAXDID020000191">
    <property type="protein sequence ID" value="CAL6052249.1"/>
    <property type="molecule type" value="Genomic_DNA"/>
</dbReference>